<feature type="region of interest" description="Disordered" evidence="2">
    <location>
        <begin position="597"/>
        <end position="617"/>
    </location>
</feature>
<evidence type="ECO:0000259" key="3">
    <source>
        <dbReference type="Pfam" id="PF15456"/>
    </source>
</evidence>
<feature type="coiled-coil region" evidence="1">
    <location>
        <begin position="139"/>
        <end position="166"/>
    </location>
</feature>
<feature type="region of interest" description="Disordered" evidence="2">
    <location>
        <begin position="1"/>
        <end position="24"/>
    </location>
</feature>
<dbReference type="Pfam" id="PF25078">
    <property type="entry name" value="DUF7801"/>
    <property type="match status" value="1"/>
</dbReference>
<evidence type="ECO:0000313" key="5">
    <source>
        <dbReference type="EMBL" id="ETS79475.1"/>
    </source>
</evidence>
<feature type="domain" description="Up-regulated during septation protein 1" evidence="3">
    <location>
        <begin position="59"/>
        <end position="185"/>
    </location>
</feature>
<dbReference type="AlphaFoldDB" id="W3X046"/>
<dbReference type="Pfam" id="PF15456">
    <property type="entry name" value="Uds1"/>
    <property type="match status" value="1"/>
</dbReference>
<dbReference type="PANTHER" id="PTHR23159">
    <property type="entry name" value="CENTROSOMAL PROTEIN 2"/>
    <property type="match status" value="1"/>
</dbReference>
<feature type="region of interest" description="Disordered" evidence="2">
    <location>
        <begin position="825"/>
        <end position="866"/>
    </location>
</feature>
<dbReference type="InterPro" id="IPR056703">
    <property type="entry name" value="DUF7801"/>
</dbReference>
<dbReference type="Proteomes" id="UP000030651">
    <property type="component" value="Unassembled WGS sequence"/>
</dbReference>
<feature type="coiled-coil region" evidence="1">
    <location>
        <begin position="270"/>
        <end position="339"/>
    </location>
</feature>
<organism evidence="5 6">
    <name type="scientific">Pestalotiopsis fici (strain W106-1 / CGMCC3.15140)</name>
    <dbReference type="NCBI Taxonomy" id="1229662"/>
    <lineage>
        <taxon>Eukaryota</taxon>
        <taxon>Fungi</taxon>
        <taxon>Dikarya</taxon>
        <taxon>Ascomycota</taxon>
        <taxon>Pezizomycotina</taxon>
        <taxon>Sordariomycetes</taxon>
        <taxon>Xylariomycetidae</taxon>
        <taxon>Amphisphaeriales</taxon>
        <taxon>Sporocadaceae</taxon>
        <taxon>Pestalotiopsis</taxon>
    </lineage>
</organism>
<dbReference type="HOGENOM" id="CLU_006409_0_0_1"/>
<proteinExistence type="predicted"/>
<feature type="compositionally biased region" description="Low complexity" evidence="2">
    <location>
        <begin position="599"/>
        <end position="616"/>
    </location>
</feature>
<dbReference type="RefSeq" id="XP_007836100.1">
    <property type="nucleotide sequence ID" value="XM_007837909.1"/>
</dbReference>
<feature type="compositionally biased region" description="Basic and acidic residues" evidence="2">
    <location>
        <begin position="475"/>
        <end position="491"/>
    </location>
</feature>
<dbReference type="EMBL" id="KI912114">
    <property type="protein sequence ID" value="ETS79475.1"/>
    <property type="molecule type" value="Genomic_DNA"/>
</dbReference>
<reference evidence="6" key="1">
    <citation type="journal article" date="2015" name="BMC Genomics">
        <title>Genomic and transcriptomic analysis of the endophytic fungus Pestalotiopsis fici reveals its lifestyle and high potential for synthesis of natural products.</title>
        <authorList>
            <person name="Wang X."/>
            <person name="Zhang X."/>
            <person name="Liu L."/>
            <person name="Xiang M."/>
            <person name="Wang W."/>
            <person name="Sun X."/>
            <person name="Che Y."/>
            <person name="Guo L."/>
            <person name="Liu G."/>
            <person name="Guo L."/>
            <person name="Wang C."/>
            <person name="Yin W.B."/>
            <person name="Stadler M."/>
            <person name="Zhang X."/>
            <person name="Liu X."/>
        </authorList>
    </citation>
    <scope>NUCLEOTIDE SEQUENCE [LARGE SCALE GENOMIC DNA]</scope>
    <source>
        <strain evidence="6">W106-1 / CGMCC3.15140</strain>
    </source>
</reference>
<feature type="compositionally biased region" description="Basic and acidic residues" evidence="2">
    <location>
        <begin position="825"/>
        <end position="849"/>
    </location>
</feature>
<evidence type="ECO:0000313" key="6">
    <source>
        <dbReference type="Proteomes" id="UP000030651"/>
    </source>
</evidence>
<evidence type="ECO:0000259" key="4">
    <source>
        <dbReference type="Pfam" id="PF25078"/>
    </source>
</evidence>
<feature type="domain" description="DUF7801" evidence="4">
    <location>
        <begin position="667"/>
        <end position="797"/>
    </location>
</feature>
<dbReference type="GeneID" id="19274341"/>
<keyword evidence="6" id="KW-1185">Reference proteome</keyword>
<evidence type="ECO:0000256" key="1">
    <source>
        <dbReference type="SAM" id="Coils"/>
    </source>
</evidence>
<dbReference type="PANTHER" id="PTHR23159:SF31">
    <property type="entry name" value="CENTROSOME-ASSOCIATED PROTEIN CEP250 ISOFORM X1"/>
    <property type="match status" value="1"/>
</dbReference>
<dbReference type="InParanoid" id="W3X046"/>
<dbReference type="eggNOG" id="ENOG502SEEP">
    <property type="taxonomic scope" value="Eukaryota"/>
</dbReference>
<dbReference type="OrthoDB" id="5569911at2759"/>
<feature type="region of interest" description="Disordered" evidence="2">
    <location>
        <begin position="185"/>
        <end position="209"/>
    </location>
</feature>
<dbReference type="KEGG" id="pfy:PFICI_09328"/>
<keyword evidence="1" id="KW-0175">Coiled coil</keyword>
<sequence>MNGIAARGPNGYDARPQPPRPLGALNGPVVIDGYRQHDSRNAERMQSSAHVDLRDPVQMHLLTETALYDSREYEILSQEEVDDLKKEVRFLSEMIEQTRSKLIVQAKFRDAAVSMARLYTPASKRKSLLGNRTSVSSSASEVEAERDAILKRCDSLTSELHNLETRIIEPQRRLLEHTAGILQLTHKNPGKNRGAGTPRMRAPLVNGIPASPESMYTTSNGRNSMDADDIPSFDEDSWTRSFDDVLDFPGMNPKKNTIEIPLKSPVRVQHKQLTEESERLREENLSLQQEAEELRKQTASLSAELETVKREGTDQWRLISDTEQKLEMFNEQMREMILKADPVKNADYSSPPSGQMEPGNLLGSHLEYLQKALAAMNDSSGNNREALETLFDLNGQVQHLLTSNDVEYSSPPSAEAGFEEQVSYMYGAFSALDTTLRVANERSLAGAADRQRGEQNDAVLMGVWEIIQSGFADIEQQRQDRKQTRMDKGLEPEDDDMSDTEAFDLNEEYSLAAFSTKVQWLYAQATNLKEQKTVLKRQIKQQRELNNKSDSEKDEVLRLKDGELEQTRAALARVEKEASDVRQKLSDAVNKYETAQNHIAQSSTEQSSAISEAQSQLKERNAQLSNLQANTQELQMRLSAAEANITTITNQLRLANDAKYAVDLQLEEKEKEMKAQQEELDEMTGMVAEYKIEATLAKAELDGAYGSRRERAADAAALYNNAESAKLQLRVERLQPRIDELESELKGTVKDLKDITKQAIDAETKIADLETELDRVNQRARKDKEQLQESLDQERLKATAMPLSPSGRPNASILTDSYRDALRAERKKYEQQLREEQMNRRKIEEELRQLRKAMGPGKSPLSPGLR</sequence>
<accession>W3X046</accession>
<dbReference type="InterPro" id="IPR029191">
    <property type="entry name" value="Uds1"/>
</dbReference>
<evidence type="ECO:0000256" key="2">
    <source>
        <dbReference type="SAM" id="MobiDB-lite"/>
    </source>
</evidence>
<protein>
    <submittedName>
        <fullName evidence="5">Uncharacterized protein</fullName>
    </submittedName>
</protein>
<feature type="region of interest" description="Disordered" evidence="2">
    <location>
        <begin position="475"/>
        <end position="499"/>
    </location>
</feature>
<gene>
    <name evidence="5" type="ORF">PFICI_09328</name>
</gene>
<dbReference type="OMA" id="IDDYEVM"/>
<name>W3X046_PESFW</name>